<dbReference type="OrthoDB" id="5188169at2759"/>
<proteinExistence type="predicted"/>
<accession>A0A167YLJ0</accession>
<evidence type="ECO:0000313" key="1">
    <source>
        <dbReference type="EMBL" id="OAA66445.1"/>
    </source>
</evidence>
<gene>
    <name evidence="1" type="ORF">SPI_01021</name>
</gene>
<comment type="caution">
    <text evidence="1">The sequence shown here is derived from an EMBL/GenBank/DDBJ whole genome shotgun (WGS) entry which is preliminary data.</text>
</comment>
<sequence>MSSAIASKVIPTVVTLGAVSGVVAYVRQQLNRESNTMDRYFASYNTPQSEASRRRVFEGASEDPRTSLLNVLSWK</sequence>
<reference evidence="1 2" key="1">
    <citation type="journal article" date="2016" name="Genome Biol. Evol.">
        <title>Divergent and convergent evolution of fungal pathogenicity.</title>
        <authorList>
            <person name="Shang Y."/>
            <person name="Xiao G."/>
            <person name="Zheng P."/>
            <person name="Cen K."/>
            <person name="Zhan S."/>
            <person name="Wang C."/>
        </authorList>
    </citation>
    <scope>NUCLEOTIDE SEQUENCE [LARGE SCALE GENOMIC DNA]</scope>
    <source>
        <strain evidence="1 2">RCEF 264</strain>
    </source>
</reference>
<name>A0A167YLJ0_9HYPO</name>
<dbReference type="EMBL" id="AZHD01000002">
    <property type="protein sequence ID" value="OAA66445.1"/>
    <property type="molecule type" value="Genomic_DNA"/>
</dbReference>
<protein>
    <submittedName>
        <fullName evidence="1">Uncharacterized protein</fullName>
    </submittedName>
</protein>
<organism evidence="1 2">
    <name type="scientific">Niveomyces insectorum RCEF 264</name>
    <dbReference type="NCBI Taxonomy" id="1081102"/>
    <lineage>
        <taxon>Eukaryota</taxon>
        <taxon>Fungi</taxon>
        <taxon>Dikarya</taxon>
        <taxon>Ascomycota</taxon>
        <taxon>Pezizomycotina</taxon>
        <taxon>Sordariomycetes</taxon>
        <taxon>Hypocreomycetidae</taxon>
        <taxon>Hypocreales</taxon>
        <taxon>Cordycipitaceae</taxon>
        <taxon>Niveomyces</taxon>
    </lineage>
</organism>
<evidence type="ECO:0000313" key="2">
    <source>
        <dbReference type="Proteomes" id="UP000076874"/>
    </source>
</evidence>
<keyword evidence="2" id="KW-1185">Reference proteome</keyword>
<dbReference type="Proteomes" id="UP000076874">
    <property type="component" value="Unassembled WGS sequence"/>
</dbReference>
<dbReference type="AlphaFoldDB" id="A0A167YLJ0"/>